<dbReference type="EMBL" id="ABFC01000780">
    <property type="protein sequence ID" value="EFA28380.1"/>
    <property type="molecule type" value="Genomic_DNA"/>
</dbReference>
<evidence type="ECO:0000313" key="1">
    <source>
        <dbReference type="EMBL" id="EFA28380.1"/>
    </source>
</evidence>
<organism evidence="1">
    <name type="scientific">Haemophilus influenzae HK1212</name>
    <dbReference type="NCBI Taxonomy" id="456482"/>
    <lineage>
        <taxon>Bacteria</taxon>
        <taxon>Pseudomonadati</taxon>
        <taxon>Pseudomonadota</taxon>
        <taxon>Gammaproteobacteria</taxon>
        <taxon>Pasteurellales</taxon>
        <taxon>Pasteurellaceae</taxon>
        <taxon>Haemophilus</taxon>
    </lineage>
</organism>
<comment type="caution">
    <text evidence="1">The sequence shown here is derived from an EMBL/GenBank/DDBJ whole genome shotgun (WGS) entry which is preliminary data.</text>
</comment>
<accession>A0A7G2JYD4</accession>
<protein>
    <submittedName>
        <fullName evidence="1">Uncharacterized protein</fullName>
    </submittedName>
</protein>
<dbReference type="AlphaFoldDB" id="A0A7G2JYD4"/>
<name>A0A7G2JYD4_HAEIF</name>
<reference evidence="1" key="1">
    <citation type="journal article" date="2010" name="Genomics">
        <title>Tracing phylogenomic events leading to diversity of Haemophilus influenzae and the emergence of Brazilian Purpuric Fever (BPF)-associated clones.</title>
        <authorList>
            <person name="Papazisi L."/>
            <person name="Ratnayake S."/>
            <person name="Remortel B.G."/>
            <person name="Bock G.R."/>
            <person name="Liang W."/>
            <person name="Saeed A.I."/>
            <person name="Liu J."/>
            <person name="Fleischmann R.D."/>
            <person name="Kilian M."/>
            <person name="Peterson S.N."/>
        </authorList>
    </citation>
    <scope>NUCLEOTIDE SEQUENCE [LARGE SCALE GENOMIC DNA]</scope>
    <source>
        <strain evidence="1">HK1212</strain>
    </source>
</reference>
<proteinExistence type="predicted"/>
<gene>
    <name evidence="1" type="ORF">HAINFHK1212_1423</name>
</gene>
<sequence>MLENCKRVREFFQIHARNIWIISIQLLQLI</sequence>